<dbReference type="eggNOG" id="arCOG00751">
    <property type="taxonomic scope" value="Archaea"/>
</dbReference>
<dbReference type="EMBL" id="CP002588">
    <property type="protein sequence ID" value="AEA47644.1"/>
    <property type="molecule type" value="Genomic_DNA"/>
</dbReference>
<dbReference type="SUPFAM" id="SSF161098">
    <property type="entry name" value="MetI-like"/>
    <property type="match status" value="1"/>
</dbReference>
<keyword evidence="10" id="KW-1185">Reference proteome</keyword>
<dbReference type="KEGG" id="ave:Arcve_1644"/>
<feature type="transmembrane region" description="Helical" evidence="7">
    <location>
        <begin position="134"/>
        <end position="155"/>
    </location>
</feature>
<evidence type="ECO:0000256" key="6">
    <source>
        <dbReference type="ARBA" id="ARBA00023136"/>
    </source>
</evidence>
<protein>
    <submittedName>
        <fullName evidence="9">ABC-type transporter, integral membrane subunit</fullName>
    </submittedName>
</protein>
<dbReference type="PANTHER" id="PTHR43163">
    <property type="entry name" value="DIPEPTIDE TRANSPORT SYSTEM PERMEASE PROTEIN DPPB-RELATED"/>
    <property type="match status" value="1"/>
</dbReference>
<dbReference type="Pfam" id="PF00528">
    <property type="entry name" value="BPD_transp_1"/>
    <property type="match status" value="1"/>
</dbReference>
<dbReference type="OrthoDB" id="44105at2157"/>
<feature type="domain" description="ABC transmembrane type-1" evidence="8">
    <location>
        <begin position="95"/>
        <end position="296"/>
    </location>
</feature>
<evidence type="ECO:0000259" key="8">
    <source>
        <dbReference type="PROSITE" id="PS50928"/>
    </source>
</evidence>
<dbReference type="GO" id="GO:0055085">
    <property type="term" value="P:transmembrane transport"/>
    <property type="evidence" value="ECO:0007669"/>
    <property type="project" value="InterPro"/>
</dbReference>
<dbReference type="CDD" id="cd06261">
    <property type="entry name" value="TM_PBP2"/>
    <property type="match status" value="1"/>
</dbReference>
<comment type="similarity">
    <text evidence="7">Belongs to the binding-protein-dependent transport system permease family.</text>
</comment>
<feature type="transmembrane region" description="Helical" evidence="7">
    <location>
        <begin position="101"/>
        <end position="122"/>
    </location>
</feature>
<dbReference type="InterPro" id="IPR035906">
    <property type="entry name" value="MetI-like_sf"/>
</dbReference>
<evidence type="ECO:0000313" key="9">
    <source>
        <dbReference type="EMBL" id="AEA47644.1"/>
    </source>
</evidence>
<dbReference type="RefSeq" id="WP_013684300.1">
    <property type="nucleotide sequence ID" value="NC_015320.1"/>
</dbReference>
<evidence type="ECO:0000256" key="3">
    <source>
        <dbReference type="ARBA" id="ARBA00022475"/>
    </source>
</evidence>
<feature type="transmembrane region" description="Helical" evidence="7">
    <location>
        <begin position="161"/>
        <end position="186"/>
    </location>
</feature>
<feature type="transmembrane region" description="Helical" evidence="7">
    <location>
        <begin position="273"/>
        <end position="299"/>
    </location>
</feature>
<sequence>MIVKRLATALLVMFFASFLSFSLLYLAPGNVAEAVLKEQLGFEPTEDEVVAFMARYNLDQPFLVQYYIWLKLFVTGKLVCPQTGDSVIGEFLYRFPVTLTLAFSAVLFATTLGIPLGIVSAIRKDSIIDNVCRIIASLGVSIPSFWLALLLILFFCVKLKLLPAFGLGGLKNMILPTIALGLHIFASITRVMRGSMLEVLNEQYILVSRAKGLPERAVIIRHALRNAVIPVVTLIGLQFGHLLGGAVIIESIFSLPGIGKFLMDSIFARDYIAVSGFVVFIAFLFVVVNLIVDIVYMILDPRVRVE</sequence>
<dbReference type="PROSITE" id="PS50928">
    <property type="entry name" value="ABC_TM1"/>
    <property type="match status" value="1"/>
</dbReference>
<organism evidence="9 10">
    <name type="scientific">Archaeoglobus veneficus (strain DSM 11195 / SNP6)</name>
    <dbReference type="NCBI Taxonomy" id="693661"/>
    <lineage>
        <taxon>Archaea</taxon>
        <taxon>Methanobacteriati</taxon>
        <taxon>Methanobacteriota</taxon>
        <taxon>Archaeoglobi</taxon>
        <taxon>Archaeoglobales</taxon>
        <taxon>Archaeoglobaceae</taxon>
        <taxon>Archaeoglobus</taxon>
    </lineage>
</organism>
<keyword evidence="2 7" id="KW-0813">Transport</keyword>
<evidence type="ECO:0000256" key="5">
    <source>
        <dbReference type="ARBA" id="ARBA00022989"/>
    </source>
</evidence>
<dbReference type="Gene3D" id="1.10.3720.10">
    <property type="entry name" value="MetI-like"/>
    <property type="match status" value="1"/>
</dbReference>
<dbReference type="HOGENOM" id="CLU_036879_1_2_2"/>
<name>F2KQ41_ARCVS</name>
<comment type="subcellular location">
    <subcellularLocation>
        <location evidence="1 7">Cell membrane</location>
        <topology evidence="1 7">Multi-pass membrane protein</topology>
    </subcellularLocation>
</comment>
<dbReference type="PANTHER" id="PTHR43163:SF6">
    <property type="entry name" value="DIPEPTIDE TRANSPORT SYSTEM PERMEASE PROTEIN DPPB-RELATED"/>
    <property type="match status" value="1"/>
</dbReference>
<evidence type="ECO:0000256" key="7">
    <source>
        <dbReference type="RuleBase" id="RU363032"/>
    </source>
</evidence>
<dbReference type="InterPro" id="IPR045621">
    <property type="entry name" value="BPD_transp_1_N"/>
</dbReference>
<evidence type="ECO:0000256" key="1">
    <source>
        <dbReference type="ARBA" id="ARBA00004651"/>
    </source>
</evidence>
<keyword evidence="4 7" id="KW-0812">Transmembrane</keyword>
<keyword evidence="6 7" id="KW-0472">Membrane</keyword>
<evidence type="ECO:0000256" key="2">
    <source>
        <dbReference type="ARBA" id="ARBA00022448"/>
    </source>
</evidence>
<gene>
    <name evidence="9" type="ordered locus">Arcve_1644</name>
</gene>
<dbReference type="GO" id="GO:0005886">
    <property type="term" value="C:plasma membrane"/>
    <property type="evidence" value="ECO:0007669"/>
    <property type="project" value="UniProtKB-SubCell"/>
</dbReference>
<feature type="transmembrane region" description="Helical" evidence="7">
    <location>
        <begin position="227"/>
        <end position="253"/>
    </location>
</feature>
<keyword evidence="5 7" id="KW-1133">Transmembrane helix</keyword>
<dbReference type="Pfam" id="PF19300">
    <property type="entry name" value="BPD_transp_1_N"/>
    <property type="match status" value="1"/>
</dbReference>
<evidence type="ECO:0000256" key="4">
    <source>
        <dbReference type="ARBA" id="ARBA00022692"/>
    </source>
</evidence>
<accession>F2KQ41</accession>
<keyword evidence="3" id="KW-1003">Cell membrane</keyword>
<proteinExistence type="inferred from homology"/>
<dbReference type="InterPro" id="IPR000515">
    <property type="entry name" value="MetI-like"/>
</dbReference>
<dbReference type="GeneID" id="10394770"/>
<reference evidence="9 10" key="1">
    <citation type="submission" date="2011-03" db="EMBL/GenBank/DDBJ databases">
        <title>The complete genome of Archaeoglobus veneficus SNP6.</title>
        <authorList>
            <consortium name="US DOE Joint Genome Institute (JGI-PGF)"/>
            <person name="Lucas S."/>
            <person name="Copeland A."/>
            <person name="Lapidus A."/>
            <person name="Bruce D."/>
            <person name="Goodwin L."/>
            <person name="Pitluck S."/>
            <person name="Kyrpides N."/>
            <person name="Mavromatis K."/>
            <person name="Pagani I."/>
            <person name="Ivanova N."/>
            <person name="Mikhailova N."/>
            <person name="Lu M."/>
            <person name="Detter J.C."/>
            <person name="Tapia R."/>
            <person name="Han C."/>
            <person name="Land M."/>
            <person name="Hauser L."/>
            <person name="Markowitz V."/>
            <person name="Cheng J.-F."/>
            <person name="Hugenholtz P."/>
            <person name="Woyke T."/>
            <person name="Wu D."/>
            <person name="Spring S."/>
            <person name="Brambilla E."/>
            <person name="Klenk H.-P."/>
            <person name="Eisen J.A."/>
        </authorList>
    </citation>
    <scope>NUCLEOTIDE SEQUENCE [LARGE SCALE GENOMIC DNA]</scope>
    <source>
        <strain>SNP6</strain>
    </source>
</reference>
<dbReference type="STRING" id="693661.Arcve_1644"/>
<dbReference type="Proteomes" id="UP000008136">
    <property type="component" value="Chromosome"/>
</dbReference>
<evidence type="ECO:0000313" key="10">
    <source>
        <dbReference type="Proteomes" id="UP000008136"/>
    </source>
</evidence>
<dbReference type="AlphaFoldDB" id="F2KQ41"/>